<name>A0A1H1ZPW7_9MICO</name>
<organism evidence="3 4">
    <name type="scientific">Agromyces flavus</name>
    <dbReference type="NCBI Taxonomy" id="589382"/>
    <lineage>
        <taxon>Bacteria</taxon>
        <taxon>Bacillati</taxon>
        <taxon>Actinomycetota</taxon>
        <taxon>Actinomycetes</taxon>
        <taxon>Micrococcales</taxon>
        <taxon>Microbacteriaceae</taxon>
        <taxon>Agromyces</taxon>
    </lineage>
</organism>
<dbReference type="PROSITE" id="PS51273">
    <property type="entry name" value="GATASE_TYPE_1"/>
    <property type="match status" value="1"/>
</dbReference>
<dbReference type="PANTHER" id="PTHR42695">
    <property type="entry name" value="GLUTAMINE AMIDOTRANSFERASE YLR126C-RELATED"/>
    <property type="match status" value="1"/>
</dbReference>
<accession>A0A1H1ZPW7</accession>
<feature type="domain" description="Glutamine amidotransferase" evidence="2">
    <location>
        <begin position="93"/>
        <end position="237"/>
    </location>
</feature>
<gene>
    <name evidence="3" type="ORF">SAMN04489721_3269</name>
</gene>
<dbReference type="InterPro" id="IPR017926">
    <property type="entry name" value="GATASE"/>
</dbReference>
<dbReference type="GO" id="GO:0005829">
    <property type="term" value="C:cytosol"/>
    <property type="evidence" value="ECO:0007669"/>
    <property type="project" value="TreeGrafter"/>
</dbReference>
<feature type="region of interest" description="Disordered" evidence="1">
    <location>
        <begin position="1"/>
        <end position="36"/>
    </location>
</feature>
<protein>
    <submittedName>
        <fullName evidence="3">GMP synthase (Glutamine-hydrolysing)</fullName>
    </submittedName>
</protein>
<evidence type="ECO:0000313" key="4">
    <source>
        <dbReference type="Proteomes" id="UP000199482"/>
    </source>
</evidence>
<dbReference type="Gene3D" id="3.40.50.880">
    <property type="match status" value="1"/>
</dbReference>
<dbReference type="SUPFAM" id="SSF52317">
    <property type="entry name" value="Class I glutamine amidotransferase-like"/>
    <property type="match status" value="1"/>
</dbReference>
<evidence type="ECO:0000259" key="2">
    <source>
        <dbReference type="Pfam" id="PF00117"/>
    </source>
</evidence>
<evidence type="ECO:0000313" key="3">
    <source>
        <dbReference type="EMBL" id="SDT35462.1"/>
    </source>
</evidence>
<dbReference type="AlphaFoldDB" id="A0A1H1ZPW7"/>
<dbReference type="PANTHER" id="PTHR42695:SF5">
    <property type="entry name" value="GLUTAMINE AMIDOTRANSFERASE YLR126C-RELATED"/>
    <property type="match status" value="1"/>
</dbReference>
<dbReference type="Pfam" id="PF00117">
    <property type="entry name" value="GATase"/>
    <property type="match status" value="1"/>
</dbReference>
<reference evidence="4" key="1">
    <citation type="submission" date="2016-10" db="EMBL/GenBank/DDBJ databases">
        <authorList>
            <person name="Varghese N."/>
            <person name="Submissions S."/>
        </authorList>
    </citation>
    <scope>NUCLEOTIDE SEQUENCE [LARGE SCALE GENOMIC DNA]</scope>
    <source>
        <strain evidence="4">CPCC 202695</strain>
    </source>
</reference>
<sequence>MSLRHPNMARWRPSSDGIPCVADGSQGDGRSARRSAGRRRIVARVKPFVLLATRAEDEPADGEYALFLRGAGLEERELIRVRLEAEPMPRLDLDELSGIFVGGGPFNAADPPEEKSAVQRRVEEEFAALLDEVVARDFPFLGACYGVGTLGVHVGATIDRTYAEPVSVVPVTLTQDGAYDPLMAGMPDTFHAFVGHKEAIRSLPSTAVLLASSPGSPVQAFRVRSNVYATQFHPELDLDGIILRIHAYATYGYFSPDEVEQVIDTVRREPVSEPSRMLRNFVELHAR</sequence>
<dbReference type="InterPro" id="IPR044992">
    <property type="entry name" value="ChyE-like"/>
</dbReference>
<proteinExistence type="predicted"/>
<dbReference type="STRING" id="589382.SAMN04489721_3269"/>
<dbReference type="EMBL" id="LT629755">
    <property type="protein sequence ID" value="SDT35462.1"/>
    <property type="molecule type" value="Genomic_DNA"/>
</dbReference>
<dbReference type="Proteomes" id="UP000199482">
    <property type="component" value="Chromosome I"/>
</dbReference>
<dbReference type="NCBIfam" id="NF005743">
    <property type="entry name" value="PRK07567.1"/>
    <property type="match status" value="1"/>
</dbReference>
<evidence type="ECO:0000256" key="1">
    <source>
        <dbReference type="SAM" id="MobiDB-lite"/>
    </source>
</evidence>
<dbReference type="CDD" id="cd01741">
    <property type="entry name" value="GATase1_1"/>
    <property type="match status" value="1"/>
</dbReference>
<dbReference type="InterPro" id="IPR029062">
    <property type="entry name" value="Class_I_gatase-like"/>
</dbReference>